<dbReference type="GO" id="GO:0035091">
    <property type="term" value="F:phosphatidylinositol binding"/>
    <property type="evidence" value="ECO:0007669"/>
    <property type="project" value="TreeGrafter"/>
</dbReference>
<dbReference type="AlphaFoldDB" id="A0AAN7W1R5"/>
<name>A0AAN7W1R5_9PEZI</name>
<feature type="domain" description="PXA" evidence="4">
    <location>
        <begin position="76"/>
        <end position="262"/>
    </location>
</feature>
<comment type="caution">
    <text evidence="5">The sequence shown here is derived from an EMBL/GenBank/DDBJ whole genome shotgun (WGS) entry which is preliminary data.</text>
</comment>
<dbReference type="InterPro" id="IPR051837">
    <property type="entry name" value="SortingNexin/PXDomain-PKLike"/>
</dbReference>
<feature type="compositionally biased region" description="Basic residues" evidence="3">
    <location>
        <begin position="9"/>
        <end position="18"/>
    </location>
</feature>
<dbReference type="PANTHER" id="PTHR22999:SF23">
    <property type="entry name" value="SORTING NEXIN-16"/>
    <property type="match status" value="1"/>
</dbReference>
<protein>
    <recommendedName>
        <fullName evidence="4">PXA domain-containing protein</fullName>
    </recommendedName>
</protein>
<evidence type="ECO:0000259" key="4">
    <source>
        <dbReference type="PROSITE" id="PS51207"/>
    </source>
</evidence>
<dbReference type="Proteomes" id="UP001310594">
    <property type="component" value="Unassembled WGS sequence"/>
</dbReference>
<evidence type="ECO:0000313" key="5">
    <source>
        <dbReference type="EMBL" id="KAK5696022.1"/>
    </source>
</evidence>
<accession>A0AAN7W1R5</accession>
<dbReference type="InterPro" id="IPR003114">
    <property type="entry name" value="Phox_assoc"/>
</dbReference>
<dbReference type="EMBL" id="JAVRQU010000013">
    <property type="protein sequence ID" value="KAK5696022.1"/>
    <property type="molecule type" value="Genomic_DNA"/>
</dbReference>
<dbReference type="Pfam" id="PF02194">
    <property type="entry name" value="PXA"/>
    <property type="match status" value="1"/>
</dbReference>
<organism evidence="5 6">
    <name type="scientific">Elasticomyces elasticus</name>
    <dbReference type="NCBI Taxonomy" id="574655"/>
    <lineage>
        <taxon>Eukaryota</taxon>
        <taxon>Fungi</taxon>
        <taxon>Dikarya</taxon>
        <taxon>Ascomycota</taxon>
        <taxon>Pezizomycotina</taxon>
        <taxon>Dothideomycetes</taxon>
        <taxon>Dothideomycetidae</taxon>
        <taxon>Mycosphaerellales</taxon>
        <taxon>Teratosphaeriaceae</taxon>
        <taxon>Elasticomyces</taxon>
    </lineage>
</organism>
<evidence type="ECO:0000256" key="2">
    <source>
        <dbReference type="ARBA" id="ARBA00022490"/>
    </source>
</evidence>
<sequence>MAQTGRPLLGRRRQPSRVRAREDGVSEGVRELQNDATVTFIKRVLCTRTVVSGPGETTAHEFNGRLEDLLPPLTSRRDLDVQLYALLAIILSQFVQSWYNRITPDNEFIEEVVRIIAHCIRGLEERLKLCDLESLLLDELPALLSDHLNAIGVAADANRSQPGAGVAFIFQVLRPHNALSPLPIDDDSAHAQRNNELAWSQLLVQSVVPLLLPSEDLENPCLEVVVTEIFSEMILRNAIVGKTSQPWLLWEGVTKLIYVLKPKAPLVEEAPPLPPSKLEQFGLLSNEESIDNRRNGPNRSIADISLSAFLTFMQYSMLIWTVGRALLVALFHASDVPQRNRGRQQKHNELNSNDVDRSNVARPIVGMRMWSCVGRLTSLGERMPWLIGCLSLSQWLSISTGACSTDSIIDR</sequence>
<comment type="subcellular location">
    <subcellularLocation>
        <location evidence="1">Cytoplasm</location>
    </subcellularLocation>
</comment>
<dbReference type="GO" id="GO:0005770">
    <property type="term" value="C:late endosome"/>
    <property type="evidence" value="ECO:0007669"/>
    <property type="project" value="TreeGrafter"/>
</dbReference>
<evidence type="ECO:0000256" key="3">
    <source>
        <dbReference type="SAM" id="MobiDB-lite"/>
    </source>
</evidence>
<dbReference type="GO" id="GO:0045022">
    <property type="term" value="P:early endosome to late endosome transport"/>
    <property type="evidence" value="ECO:0007669"/>
    <property type="project" value="TreeGrafter"/>
</dbReference>
<dbReference type="PANTHER" id="PTHR22999">
    <property type="entry name" value="PX SERINE/THREONINE KINASE PXK"/>
    <property type="match status" value="1"/>
</dbReference>
<evidence type="ECO:0000313" key="6">
    <source>
        <dbReference type="Proteomes" id="UP001310594"/>
    </source>
</evidence>
<gene>
    <name evidence="5" type="ORF">LTR97_008442</name>
</gene>
<reference evidence="5" key="1">
    <citation type="submission" date="2023-08" db="EMBL/GenBank/DDBJ databases">
        <title>Black Yeasts Isolated from many extreme environments.</title>
        <authorList>
            <person name="Coleine C."/>
            <person name="Stajich J.E."/>
            <person name="Selbmann L."/>
        </authorList>
    </citation>
    <scope>NUCLEOTIDE SEQUENCE</scope>
    <source>
        <strain evidence="5">CCFEE 5810</strain>
    </source>
</reference>
<proteinExistence type="predicted"/>
<dbReference type="SMART" id="SM00313">
    <property type="entry name" value="PXA"/>
    <property type="match status" value="1"/>
</dbReference>
<dbReference type="PROSITE" id="PS51207">
    <property type="entry name" value="PXA"/>
    <property type="match status" value="1"/>
</dbReference>
<keyword evidence="2" id="KW-0963">Cytoplasm</keyword>
<feature type="region of interest" description="Disordered" evidence="3">
    <location>
        <begin position="1"/>
        <end position="25"/>
    </location>
</feature>
<evidence type="ECO:0000256" key="1">
    <source>
        <dbReference type="ARBA" id="ARBA00004496"/>
    </source>
</evidence>
<dbReference type="GO" id="GO:0005769">
    <property type="term" value="C:early endosome"/>
    <property type="evidence" value="ECO:0007669"/>
    <property type="project" value="TreeGrafter"/>
</dbReference>